<proteinExistence type="predicted"/>
<dbReference type="OrthoDB" id="5597211at2759"/>
<comment type="caution">
    <text evidence="1">The sequence shown here is derived from an EMBL/GenBank/DDBJ whole genome shotgun (WGS) entry which is preliminary data.</text>
</comment>
<evidence type="ECO:0000313" key="2">
    <source>
        <dbReference type="Proteomes" id="UP000092993"/>
    </source>
</evidence>
<protein>
    <submittedName>
        <fullName evidence="1">Uncharacterized protein</fullName>
    </submittedName>
</protein>
<keyword evidence="2" id="KW-1185">Reference proteome</keyword>
<accession>A0A1C7MJK9</accession>
<reference evidence="1 2" key="1">
    <citation type="submission" date="2016-03" db="EMBL/GenBank/DDBJ databases">
        <title>Whole genome sequencing of Grifola frondosa 9006-11.</title>
        <authorList>
            <person name="Min B."/>
            <person name="Park H."/>
            <person name="Kim J.-G."/>
            <person name="Cho H."/>
            <person name="Oh Y.-L."/>
            <person name="Kong W.-S."/>
            <person name="Choi I.-G."/>
        </authorList>
    </citation>
    <scope>NUCLEOTIDE SEQUENCE [LARGE SCALE GENOMIC DNA]</scope>
    <source>
        <strain evidence="1 2">9006-11</strain>
    </source>
</reference>
<dbReference type="EMBL" id="LUGG01000003">
    <property type="protein sequence ID" value="OBZ76536.1"/>
    <property type="molecule type" value="Genomic_DNA"/>
</dbReference>
<organism evidence="1 2">
    <name type="scientific">Grifola frondosa</name>
    <name type="common">Maitake</name>
    <name type="synonym">Polyporus frondosus</name>
    <dbReference type="NCBI Taxonomy" id="5627"/>
    <lineage>
        <taxon>Eukaryota</taxon>
        <taxon>Fungi</taxon>
        <taxon>Dikarya</taxon>
        <taxon>Basidiomycota</taxon>
        <taxon>Agaricomycotina</taxon>
        <taxon>Agaricomycetes</taxon>
        <taxon>Polyporales</taxon>
        <taxon>Grifolaceae</taxon>
        <taxon>Grifola</taxon>
    </lineage>
</organism>
<name>A0A1C7MJK9_GRIFR</name>
<dbReference type="AlphaFoldDB" id="A0A1C7MJK9"/>
<dbReference type="Proteomes" id="UP000092993">
    <property type="component" value="Unassembled WGS sequence"/>
</dbReference>
<gene>
    <name evidence="1" type="ORF">A0H81_03539</name>
</gene>
<sequence length="150" mass="16669">MSTSSVLRASLRRAGSSSCKRYSSTNAAASSSANSPADTVSLPAAKMRALVTLYQQSGDYITPENLDEAIDAAFIHNPSANFTSLNPEESYFALMDRLHERQILPRVGEANSVSPVSSNRSSETWSEYRMRRRGSNAIWRWIRRAHRSIV</sequence>
<evidence type="ECO:0000313" key="1">
    <source>
        <dbReference type="EMBL" id="OBZ76536.1"/>
    </source>
</evidence>